<proteinExistence type="predicted"/>
<reference evidence="2 3" key="1">
    <citation type="submission" date="2019-01" db="EMBL/GenBank/DDBJ databases">
        <title>Draft genome sequence of Psathyrella aberdarensis IHI B618.</title>
        <authorList>
            <person name="Buettner E."/>
            <person name="Kellner H."/>
        </authorList>
    </citation>
    <scope>NUCLEOTIDE SEQUENCE [LARGE SCALE GENOMIC DNA]</scope>
    <source>
        <strain evidence="2 3">IHI B618</strain>
    </source>
</reference>
<dbReference type="AlphaFoldDB" id="A0A4Q2DJE8"/>
<name>A0A4Q2DJE8_9AGAR</name>
<evidence type="ECO:0000313" key="2">
    <source>
        <dbReference type="EMBL" id="RXW19997.1"/>
    </source>
</evidence>
<dbReference type="EMBL" id="SDEE01000172">
    <property type="protein sequence ID" value="RXW19997.1"/>
    <property type="molecule type" value="Genomic_DNA"/>
</dbReference>
<comment type="caution">
    <text evidence="2">The sequence shown here is derived from an EMBL/GenBank/DDBJ whole genome shotgun (WGS) entry which is preliminary data.</text>
</comment>
<dbReference type="Proteomes" id="UP000290288">
    <property type="component" value="Unassembled WGS sequence"/>
</dbReference>
<protein>
    <submittedName>
        <fullName evidence="2">Uncharacterized protein</fullName>
    </submittedName>
</protein>
<keyword evidence="3" id="KW-1185">Reference proteome</keyword>
<gene>
    <name evidence="2" type="ORF">EST38_g5866</name>
</gene>
<evidence type="ECO:0000313" key="3">
    <source>
        <dbReference type="Proteomes" id="UP000290288"/>
    </source>
</evidence>
<feature type="region of interest" description="Disordered" evidence="1">
    <location>
        <begin position="116"/>
        <end position="153"/>
    </location>
</feature>
<dbReference type="OrthoDB" id="10466132at2759"/>
<sequence>MALFKNLSKLEKIAIWRNHETLSKFLKALKEDGASPGAPSFPALRSVELQDIDFDEERTGGADDAVRTLITAFEHREAYEPIEQVVVTRCINFSWAHWENLSNSLSEKANMHWDKEEDMRELSEHDEEEGLSDSGLDWLPPGAHYDSDDDYCY</sequence>
<accession>A0A4Q2DJE8</accession>
<dbReference type="STRING" id="2316362.A0A4Q2DJE8"/>
<organism evidence="2 3">
    <name type="scientific">Candolleomyces aberdarensis</name>
    <dbReference type="NCBI Taxonomy" id="2316362"/>
    <lineage>
        <taxon>Eukaryota</taxon>
        <taxon>Fungi</taxon>
        <taxon>Dikarya</taxon>
        <taxon>Basidiomycota</taxon>
        <taxon>Agaricomycotina</taxon>
        <taxon>Agaricomycetes</taxon>
        <taxon>Agaricomycetidae</taxon>
        <taxon>Agaricales</taxon>
        <taxon>Agaricineae</taxon>
        <taxon>Psathyrellaceae</taxon>
        <taxon>Candolleomyces</taxon>
    </lineage>
</organism>
<evidence type="ECO:0000256" key="1">
    <source>
        <dbReference type="SAM" id="MobiDB-lite"/>
    </source>
</evidence>